<dbReference type="AlphaFoldDB" id="A2V8B1"/>
<evidence type="ECO:0000259" key="1">
    <source>
        <dbReference type="Pfam" id="PF08421"/>
    </source>
</evidence>
<protein>
    <recommendedName>
        <fullName evidence="4">C-methyltransferase</fullName>
    </recommendedName>
</protein>
<dbReference type="InterPro" id="IPR038576">
    <property type="entry name" value="Methyltransf_Zn-bd_dom_put_sf"/>
</dbReference>
<feature type="domain" description="Methyltransferase putative zinc binding" evidence="1">
    <location>
        <begin position="4"/>
        <end position="62"/>
    </location>
</feature>
<evidence type="ECO:0000313" key="3">
    <source>
        <dbReference type="EMBL" id="BAF47163.1"/>
    </source>
</evidence>
<dbReference type="Pfam" id="PF08484">
    <property type="entry name" value="Methyltransf_14"/>
    <property type="match status" value="1"/>
</dbReference>
<feature type="domain" description="C-methyltransferase" evidence="2">
    <location>
        <begin position="277"/>
        <end position="391"/>
    </location>
</feature>
<evidence type="ECO:0008006" key="4">
    <source>
        <dbReference type="Google" id="ProtNLM"/>
    </source>
</evidence>
<dbReference type="InterPro" id="IPR013630">
    <property type="entry name" value="Methyltransf_Zn-bd_dom_put"/>
</dbReference>
<proteinExistence type="predicted"/>
<dbReference type="Pfam" id="PF08421">
    <property type="entry name" value="Methyltransf_13"/>
    <property type="match status" value="1"/>
</dbReference>
<organism evidence="3">
    <name type="scientific">Zehria sp. KO68DGA</name>
    <dbReference type="NCBI Taxonomy" id="167942"/>
    <lineage>
        <taxon>Bacteria</taxon>
        <taxon>Bacillati</taxon>
        <taxon>Cyanobacteriota</taxon>
        <taxon>Cyanophyceae</taxon>
        <taxon>Oscillatoriophycideae</taxon>
        <taxon>Chroococcales</taxon>
        <taxon>Aphanothecaceae</taxon>
        <taxon>Zehria</taxon>
    </lineage>
</organism>
<reference evidence="3" key="1">
    <citation type="submission" date="2007-02" db="EMBL/GenBank/DDBJ databases">
        <title>Organization of nitrogen fixation genes in the marine unicellular diazotrophic cyanobacterium Gloeothece sp. KO68DGA.</title>
        <authorList>
            <person name="Taniuchi Y."/>
            <person name="Ohki K."/>
        </authorList>
    </citation>
    <scope>NUCLEOTIDE SEQUENCE</scope>
    <source>
        <strain evidence="3">KO68DGA</strain>
    </source>
</reference>
<dbReference type="Pfam" id="PF13489">
    <property type="entry name" value="Methyltransf_23"/>
    <property type="match status" value="1"/>
</dbReference>
<dbReference type="InterPro" id="IPR029063">
    <property type="entry name" value="SAM-dependent_MTases_sf"/>
</dbReference>
<dbReference type="InterPro" id="IPR013691">
    <property type="entry name" value="MeTrfase_14"/>
</dbReference>
<accession>A2V8B1</accession>
<evidence type="ECO:0000259" key="2">
    <source>
        <dbReference type="Pfam" id="PF08484"/>
    </source>
</evidence>
<name>A2V8B1_9CHRO</name>
<dbReference type="SUPFAM" id="SSF53335">
    <property type="entry name" value="S-adenosyl-L-methionine-dependent methyltransferases"/>
    <property type="match status" value="1"/>
</dbReference>
<dbReference type="EMBL" id="AB293988">
    <property type="protein sequence ID" value="BAF47163.1"/>
    <property type="molecule type" value="Genomic_DNA"/>
</dbReference>
<dbReference type="Gene3D" id="6.20.50.110">
    <property type="entry name" value="Methyltransferase, zinc-binding domain"/>
    <property type="match status" value="1"/>
</dbReference>
<sequence length="399" mass="45484">MISCHICKSSAIEQLLDLGKQPISNRFLQSSHDVETTYPIVVNQCLKCGTVQINNPIPATEITPPYEWITYREPEDHLDRLSDTLSQLPGITNHSVIGGITYKDDPLLERMKKRGFSNLWRLEPQQDLGINNPHAGIEIIQEKITFESAKNIVKTYSKADILIVRHILEHAHNLIEFMGALGELLTPEGYIIFEVPDCELSLRLCDYTTIWEEHLVYFTPETFRNCFGFGGFSLVHFDLFPYPFENSLLGIGKRQKSQNTWPTPDNLKQERQRGILFSQGLEKRRDRLEKFLAKHQQEQGKIALLGAGHLCCAFVTFLQLQDYFEFVIDDNLNKQGLFMPGSRLPIYPSTALLDQDIKLCLLSLSPDSETKVVQKNQKFIEKGGIFASIFPASQLALQL</sequence>
<dbReference type="Gene3D" id="3.40.50.150">
    <property type="entry name" value="Vaccinia Virus protein VP39"/>
    <property type="match status" value="1"/>
</dbReference>
<dbReference type="Gene3D" id="3.40.50.720">
    <property type="entry name" value="NAD(P)-binding Rossmann-like Domain"/>
    <property type="match status" value="1"/>
</dbReference>